<evidence type="ECO:0000256" key="4">
    <source>
        <dbReference type="ARBA" id="ARBA00022519"/>
    </source>
</evidence>
<dbReference type="EMBL" id="BMKA01000005">
    <property type="protein sequence ID" value="GGA28347.1"/>
    <property type="molecule type" value="Genomic_DNA"/>
</dbReference>
<feature type="transmembrane region" description="Helical" evidence="9">
    <location>
        <begin position="12"/>
        <end position="32"/>
    </location>
</feature>
<keyword evidence="6 9" id="KW-1133">Transmembrane helix</keyword>
<comment type="subcellular location">
    <subcellularLocation>
        <location evidence="1 9">Cell inner membrane</location>
        <topology evidence="1 9">Multi-pass membrane protein</topology>
    </subcellularLocation>
</comment>
<evidence type="ECO:0000256" key="8">
    <source>
        <dbReference type="ARBA" id="ARBA00038436"/>
    </source>
</evidence>
<dbReference type="AlphaFoldDB" id="A0A916VSV0"/>
<dbReference type="RefSeq" id="WP_188677620.1">
    <property type="nucleotide sequence ID" value="NZ_BMKA01000005.1"/>
</dbReference>
<dbReference type="InterPro" id="IPR007387">
    <property type="entry name" value="TRAP_DctQ"/>
</dbReference>
<name>A0A916VSV0_9RHOB</name>
<dbReference type="GO" id="GO:0022857">
    <property type="term" value="F:transmembrane transporter activity"/>
    <property type="evidence" value="ECO:0007669"/>
    <property type="project" value="UniProtKB-UniRule"/>
</dbReference>
<feature type="transmembrane region" description="Helical" evidence="9">
    <location>
        <begin position="87"/>
        <end position="109"/>
    </location>
</feature>
<gene>
    <name evidence="11" type="ORF">GCM10011498_31800</name>
</gene>
<dbReference type="Proteomes" id="UP000628017">
    <property type="component" value="Unassembled WGS sequence"/>
</dbReference>
<evidence type="ECO:0000256" key="7">
    <source>
        <dbReference type="ARBA" id="ARBA00023136"/>
    </source>
</evidence>
<organism evidence="11 12">
    <name type="scientific">Neptunicoccus cionae</name>
    <dbReference type="NCBI Taxonomy" id="2035344"/>
    <lineage>
        <taxon>Bacteria</taxon>
        <taxon>Pseudomonadati</taxon>
        <taxon>Pseudomonadota</taxon>
        <taxon>Alphaproteobacteria</taxon>
        <taxon>Rhodobacterales</taxon>
        <taxon>Paracoccaceae</taxon>
        <taxon>Neptunicoccus</taxon>
    </lineage>
</organism>
<evidence type="ECO:0000256" key="1">
    <source>
        <dbReference type="ARBA" id="ARBA00004429"/>
    </source>
</evidence>
<keyword evidence="3" id="KW-1003">Cell membrane</keyword>
<sequence>MKLLNLLRLVERTFLVSVFLAMVILFFGNVIAREIGGTFASRFAWIEEAVRFMNVFLVFIALGLTLEKGRHVGIDTLRNKLSGTPRIALLKLIDGVGFFFAIYLAWLGTSLVEFVLMTGQRSPTLNIPIGWVYMAPVTGFGLLALRFALSFFGVIDRFSENQHVIEGDEA</sequence>
<keyword evidence="7 9" id="KW-0472">Membrane</keyword>
<keyword evidence="12" id="KW-1185">Reference proteome</keyword>
<accession>A0A916VSV0</accession>
<keyword evidence="2 9" id="KW-0813">Transport</keyword>
<dbReference type="PANTHER" id="PTHR35011">
    <property type="entry name" value="2,3-DIKETO-L-GULONATE TRAP TRANSPORTER SMALL PERMEASE PROTEIN YIAM"/>
    <property type="match status" value="1"/>
</dbReference>
<feature type="transmembrane region" description="Helical" evidence="9">
    <location>
        <begin position="44"/>
        <end position="66"/>
    </location>
</feature>
<proteinExistence type="inferred from homology"/>
<feature type="transmembrane region" description="Helical" evidence="9">
    <location>
        <begin position="129"/>
        <end position="149"/>
    </location>
</feature>
<keyword evidence="5 9" id="KW-0812">Transmembrane</keyword>
<evidence type="ECO:0000256" key="5">
    <source>
        <dbReference type="ARBA" id="ARBA00022692"/>
    </source>
</evidence>
<dbReference type="PANTHER" id="PTHR35011:SF10">
    <property type="entry name" value="TRAP TRANSPORTER SMALL PERMEASE PROTEIN"/>
    <property type="match status" value="1"/>
</dbReference>
<reference evidence="11" key="1">
    <citation type="journal article" date="2014" name="Int. J. Syst. Evol. Microbiol.">
        <title>Complete genome sequence of Corynebacterium casei LMG S-19264T (=DSM 44701T), isolated from a smear-ripened cheese.</title>
        <authorList>
            <consortium name="US DOE Joint Genome Institute (JGI-PGF)"/>
            <person name="Walter F."/>
            <person name="Albersmeier A."/>
            <person name="Kalinowski J."/>
            <person name="Ruckert C."/>
        </authorList>
    </citation>
    <scope>NUCLEOTIDE SEQUENCE</scope>
    <source>
        <strain evidence="11">CGMCC 1.15880</strain>
    </source>
</reference>
<evidence type="ECO:0000256" key="9">
    <source>
        <dbReference type="RuleBase" id="RU369079"/>
    </source>
</evidence>
<dbReference type="GO" id="GO:0015740">
    <property type="term" value="P:C4-dicarboxylate transport"/>
    <property type="evidence" value="ECO:0007669"/>
    <property type="project" value="TreeGrafter"/>
</dbReference>
<reference evidence="11" key="2">
    <citation type="submission" date="2020-09" db="EMBL/GenBank/DDBJ databases">
        <authorList>
            <person name="Sun Q."/>
            <person name="Zhou Y."/>
        </authorList>
    </citation>
    <scope>NUCLEOTIDE SEQUENCE</scope>
    <source>
        <strain evidence="11">CGMCC 1.15880</strain>
    </source>
</reference>
<dbReference type="GO" id="GO:0005886">
    <property type="term" value="C:plasma membrane"/>
    <property type="evidence" value="ECO:0007669"/>
    <property type="project" value="UniProtKB-SubCell"/>
</dbReference>
<dbReference type="InterPro" id="IPR055348">
    <property type="entry name" value="DctQ"/>
</dbReference>
<comment type="subunit">
    <text evidence="9">The complex comprises the extracytoplasmic solute receptor protein and the two transmembrane proteins.</text>
</comment>
<evidence type="ECO:0000313" key="11">
    <source>
        <dbReference type="EMBL" id="GGA28347.1"/>
    </source>
</evidence>
<keyword evidence="4 9" id="KW-0997">Cell inner membrane</keyword>
<protein>
    <recommendedName>
        <fullName evidence="9">TRAP transporter small permease protein</fullName>
    </recommendedName>
</protein>
<comment type="function">
    <text evidence="9">Part of the tripartite ATP-independent periplasmic (TRAP) transport system.</text>
</comment>
<evidence type="ECO:0000313" key="12">
    <source>
        <dbReference type="Proteomes" id="UP000628017"/>
    </source>
</evidence>
<evidence type="ECO:0000256" key="3">
    <source>
        <dbReference type="ARBA" id="ARBA00022475"/>
    </source>
</evidence>
<evidence type="ECO:0000259" key="10">
    <source>
        <dbReference type="Pfam" id="PF04290"/>
    </source>
</evidence>
<dbReference type="Pfam" id="PF04290">
    <property type="entry name" value="DctQ"/>
    <property type="match status" value="1"/>
</dbReference>
<evidence type="ECO:0000256" key="6">
    <source>
        <dbReference type="ARBA" id="ARBA00022989"/>
    </source>
</evidence>
<comment type="similarity">
    <text evidence="8 9">Belongs to the TRAP transporter small permease family.</text>
</comment>
<feature type="domain" description="Tripartite ATP-independent periplasmic transporters DctQ component" evidence="10">
    <location>
        <begin position="22"/>
        <end position="154"/>
    </location>
</feature>
<comment type="caution">
    <text evidence="11">The sequence shown here is derived from an EMBL/GenBank/DDBJ whole genome shotgun (WGS) entry which is preliminary data.</text>
</comment>
<evidence type="ECO:0000256" key="2">
    <source>
        <dbReference type="ARBA" id="ARBA00022448"/>
    </source>
</evidence>